<dbReference type="NCBIfam" id="NF033449">
    <property type="entry name" value="BREX_PglZ_3"/>
    <property type="match status" value="1"/>
</dbReference>
<evidence type="ECO:0000313" key="2">
    <source>
        <dbReference type="Proteomes" id="UP000075324"/>
    </source>
</evidence>
<name>A0A150MA29_9BACL</name>
<dbReference type="AlphaFoldDB" id="A0A150MA29"/>
<evidence type="ECO:0000313" key="1">
    <source>
        <dbReference type="EMBL" id="KYD21403.1"/>
    </source>
</evidence>
<gene>
    <name evidence="1" type="ORF">B4110_1426</name>
</gene>
<dbReference type="EMBL" id="LQYW01000190">
    <property type="protein sequence ID" value="KYD21403.1"/>
    <property type="molecule type" value="Genomic_DNA"/>
</dbReference>
<dbReference type="InterPro" id="IPR017850">
    <property type="entry name" value="Alkaline_phosphatase_core_sf"/>
</dbReference>
<sequence length="647" mass="76173">MKTWREEVLEKFIHIPYSLLLVNDPDFLLNDEQILQQLRSTGYEVVHFHDSIFTRYLYETQFRERVEQDELRLLIYSNETEETCFPYDFLQQGYHIRLHIRDLFPKFSAAVVRQLDKDDFDGLYAAHKSYQGSNSDKETLEYIVKHVYKIPYELIDSKVELYKMLLSIHYEKKQLPQKVQEFLIEKLAERNELKGMPVKRLLMSTSYFFQYIEKRWVEFVQQLSALEKDLILEESAFYLAHPFSNPDVRRLMNDLFTEGYIRKAKIDVIRSFPSWMKSGIEIEKEDSMEEKLRHLYDKIVEQIPAASRYKDWLHMMEWMAEYKCTILEANKREYEEEAYTLFQQVNGAFEQWMMTNYRSLTSLPPIPKPKMVHHIVQFLAAKRAQNEKIALLVMDGMSYVQWKRIKHDLENKGFTFEEHGVFAWVPTLTSVSRQAIFSGHFPSVFSQSIHTTAKEENYWKTFWENNGVLKQYVSYQKGLGKDRYKKEEIAAFRRPSIKIYGAVIDSIDRFIHGAVQGEKSLMSELQLWLHTDYLAQLLADLHDAKFTIYITSDHGNTESVGIGRISEGGLAEQKGERVRIYDDVVLWQDAAKKINGIPWQGAGLPKDYYALLAPYGQAFVHKNERIVSHGSISIEEVIVPFIRVIAH</sequence>
<comment type="caution">
    <text evidence="1">The sequence shown here is derived from an EMBL/GenBank/DDBJ whole genome shotgun (WGS) entry which is preliminary data.</text>
</comment>
<dbReference type="Proteomes" id="UP000075324">
    <property type="component" value="Unassembled WGS sequence"/>
</dbReference>
<dbReference type="RefSeq" id="WP_062679360.1">
    <property type="nucleotide sequence ID" value="NZ_LQYW01000190.1"/>
</dbReference>
<proteinExistence type="predicted"/>
<reference evidence="1 2" key="1">
    <citation type="submission" date="2016-01" db="EMBL/GenBank/DDBJ databases">
        <title>Draft Genome Sequences of Seven Thermophilic Sporeformers Isolated from Foods.</title>
        <authorList>
            <person name="Berendsen E.M."/>
            <person name="Wells-Bennik M.H."/>
            <person name="Krawcyk A.O."/>
            <person name="De Jong A."/>
            <person name="Holsappel S."/>
            <person name="Eijlander R.T."/>
            <person name="Kuipers O.P."/>
        </authorList>
    </citation>
    <scope>NUCLEOTIDE SEQUENCE [LARGE SCALE GENOMIC DNA]</scope>
    <source>
        <strain evidence="1 2">B4110</strain>
    </source>
</reference>
<protein>
    <submittedName>
        <fullName evidence="1">Uncharacterized protein</fullName>
    </submittedName>
</protein>
<dbReference type="PATRIC" id="fig|153151.4.peg.2545"/>
<accession>A0A150MA29</accession>
<organism evidence="1 2">
    <name type="scientific">Parageobacillus toebii</name>
    <dbReference type="NCBI Taxonomy" id="153151"/>
    <lineage>
        <taxon>Bacteria</taxon>
        <taxon>Bacillati</taxon>
        <taxon>Bacillota</taxon>
        <taxon>Bacilli</taxon>
        <taxon>Bacillales</taxon>
        <taxon>Anoxybacillaceae</taxon>
        <taxon>Parageobacillus</taxon>
    </lineage>
</organism>
<dbReference type="Pfam" id="PF08665">
    <property type="entry name" value="PglZ"/>
    <property type="match status" value="1"/>
</dbReference>
<dbReference type="SUPFAM" id="SSF53649">
    <property type="entry name" value="Alkaline phosphatase-like"/>
    <property type="match status" value="1"/>
</dbReference>